<dbReference type="Proteomes" id="UP000000644">
    <property type="component" value="Chromosome"/>
</dbReference>
<gene>
    <name evidence="1" type="ordered locus">Pnap_3054</name>
</gene>
<proteinExistence type="predicted"/>
<organism evidence="1 2">
    <name type="scientific">Polaromonas naphthalenivorans (strain CJ2)</name>
    <dbReference type="NCBI Taxonomy" id="365044"/>
    <lineage>
        <taxon>Bacteria</taxon>
        <taxon>Pseudomonadati</taxon>
        <taxon>Pseudomonadota</taxon>
        <taxon>Betaproteobacteria</taxon>
        <taxon>Burkholderiales</taxon>
        <taxon>Comamonadaceae</taxon>
        <taxon>Polaromonas</taxon>
    </lineage>
</organism>
<dbReference type="HOGENOM" id="CLU_2261165_0_0_4"/>
<evidence type="ECO:0000313" key="1">
    <source>
        <dbReference type="EMBL" id="ABM38353.1"/>
    </source>
</evidence>
<dbReference type="RefSeq" id="WP_011802425.1">
    <property type="nucleotide sequence ID" value="NC_008781.1"/>
</dbReference>
<dbReference type="KEGG" id="pna:Pnap_3054"/>
<keyword evidence="2" id="KW-1185">Reference proteome</keyword>
<sequence>MPAGAFKFAGLLDEGSFDANRLAILPACCIYIHENYFSIQRQAAQTGPLPQAPAGVCSRGLTSGLPVCATIQNPQKAVNIGIKSGSCALSISVYSYENNSESR</sequence>
<dbReference type="STRING" id="365044.Pnap_3054"/>
<name>A1VRS5_POLNA</name>
<dbReference type="EMBL" id="CP000529">
    <property type="protein sequence ID" value="ABM38353.1"/>
    <property type="molecule type" value="Genomic_DNA"/>
</dbReference>
<dbReference type="AlphaFoldDB" id="A1VRS5"/>
<reference evidence="2" key="1">
    <citation type="journal article" date="2009" name="Environ. Microbiol.">
        <title>The genome of Polaromonas naphthalenivorans strain CJ2, isolated from coal tar-contaminated sediment, reveals physiological and metabolic versatility and evolution through extensive horizontal gene transfer.</title>
        <authorList>
            <person name="Yagi J.M."/>
            <person name="Sims D."/>
            <person name="Brettin T."/>
            <person name="Bruce D."/>
            <person name="Madsen E.L."/>
        </authorList>
    </citation>
    <scope>NUCLEOTIDE SEQUENCE [LARGE SCALE GENOMIC DNA]</scope>
    <source>
        <strain evidence="2">CJ2</strain>
    </source>
</reference>
<accession>A1VRS5</accession>
<evidence type="ECO:0000313" key="2">
    <source>
        <dbReference type="Proteomes" id="UP000000644"/>
    </source>
</evidence>
<protein>
    <submittedName>
        <fullName evidence="1">Uncharacterized protein</fullName>
    </submittedName>
</protein>